<evidence type="ECO:0008006" key="3">
    <source>
        <dbReference type="Google" id="ProtNLM"/>
    </source>
</evidence>
<dbReference type="AlphaFoldDB" id="A0A8S0X8Q8"/>
<gene>
    <name evidence="1" type="ORF">METHB2_40092</name>
</gene>
<comment type="caution">
    <text evidence="1">The sequence shown here is derived from an EMBL/GenBank/DDBJ whole genome shotgun (WGS) entry which is preliminary data.</text>
</comment>
<evidence type="ECO:0000313" key="1">
    <source>
        <dbReference type="EMBL" id="CAA9891392.1"/>
    </source>
</evidence>
<keyword evidence="2" id="KW-1185">Reference proteome</keyword>
<evidence type="ECO:0000313" key="2">
    <source>
        <dbReference type="Proteomes" id="UP000494216"/>
    </source>
</evidence>
<dbReference type="EMBL" id="CADCXN010000069">
    <property type="protein sequence ID" value="CAA9891392.1"/>
    <property type="molecule type" value="Genomic_DNA"/>
</dbReference>
<sequence length="313" mass="35547">MKAADVFAKDFIETEEGLIFAVVAQGTEQNKVLCFLRYVYKTPCWIKYQTAEANIFLEQNYPAYLHYSTELDAHLHAVSADRIVNHYQPRQRLLQIMQAKRHDHVEQDVFQLCKWYQQHGLDLSQAGITGSILIGAQQPGSDIDLVCYERNLFHACRTVTQELISLGQLQALNGKDWLQSYERRSCALNLADYVRHEQRKYNKAMINARKFDLSFIDLSVNPKPVNYQKCGSITLQSKIIDDTRAFDYPAEYKIDHAHISSIVSFTATYAGQAINGETVEASGMLEQTAQGNKRLVVGSSREAPGEYIKVVQG</sequence>
<dbReference type="Proteomes" id="UP000494216">
    <property type="component" value="Unassembled WGS sequence"/>
</dbReference>
<protein>
    <recommendedName>
        <fullName evidence="3">Polymerase nucleotidyl transferase domain-containing protein</fullName>
    </recommendedName>
</protein>
<reference evidence="1 2" key="1">
    <citation type="submission" date="2020-02" db="EMBL/GenBank/DDBJ databases">
        <authorList>
            <person name="Hogendoorn C."/>
        </authorList>
    </citation>
    <scope>NUCLEOTIDE SEQUENCE [LARGE SCALE GENOMIC DNA]</scope>
    <source>
        <strain evidence="1">METHB21</strain>
    </source>
</reference>
<dbReference type="RefSeq" id="WP_174626259.1">
    <property type="nucleotide sequence ID" value="NZ_CADCXN010000069.1"/>
</dbReference>
<name>A0A8S0X8Q8_9GAMM</name>
<organism evidence="1 2">
    <name type="scientific">Candidatus Methylobacter favarea</name>
    <dbReference type="NCBI Taxonomy" id="2707345"/>
    <lineage>
        <taxon>Bacteria</taxon>
        <taxon>Pseudomonadati</taxon>
        <taxon>Pseudomonadota</taxon>
        <taxon>Gammaproteobacteria</taxon>
        <taxon>Methylococcales</taxon>
        <taxon>Methylococcaceae</taxon>
        <taxon>Methylobacter</taxon>
    </lineage>
</organism>
<accession>A0A8S0X8Q8</accession>
<proteinExistence type="predicted"/>